<evidence type="ECO:0000313" key="2">
    <source>
        <dbReference type="Proteomes" id="UP001597509"/>
    </source>
</evidence>
<dbReference type="Proteomes" id="UP001597509">
    <property type="component" value="Unassembled WGS sequence"/>
</dbReference>
<dbReference type="Gene3D" id="3.40.50.1820">
    <property type="entry name" value="alpha/beta hydrolase"/>
    <property type="match status" value="1"/>
</dbReference>
<dbReference type="InterPro" id="IPR029058">
    <property type="entry name" value="AB_hydrolase_fold"/>
</dbReference>
<evidence type="ECO:0008006" key="3">
    <source>
        <dbReference type="Google" id="ProtNLM"/>
    </source>
</evidence>
<sequence>MLALNLVFYCCLSQVNNKKSVPLDGMTYSQLMQSASTKLTSHEYASALRDFSQAFKQHDSIGKYDYANAMVAAYKLDSIQLALNWFSKGVELGLGLSNGEYEYFNNASDFPGLKDQHQYQASLVQISEKLNNQKSDKALKDKQWFQMIERNGENVKHNNGSLSVGFSLYWNDSGTFKVPYLVYLPKKSINIKNLKTIVFLHGGVVSTPEFSYQESAISSEPIFKVADSLGFIVIYPFGKKSYGWVNQKEAFYQILDIVEEIKGKYPLVDQEIYLGGMSNGGTATFWFASQSKTPFKSFFTFSGNCELKVDTIDWKKIDASRSLYSVNAIDDNVFPKDNIQRYYSEKSVIAQGWHLEMVESGGHGFIYDPTALNLFLIPFFKRFLNIK</sequence>
<accession>A0ABW5YWD9</accession>
<name>A0ABW5YWD9_9SPHI</name>
<comment type="caution">
    <text evidence="1">The sequence shown here is derived from an EMBL/GenBank/DDBJ whole genome shotgun (WGS) entry which is preliminary data.</text>
</comment>
<dbReference type="SUPFAM" id="SSF53474">
    <property type="entry name" value="alpha/beta-Hydrolases"/>
    <property type="match status" value="1"/>
</dbReference>
<dbReference type="EMBL" id="JBHUPE010000004">
    <property type="protein sequence ID" value="MFD2904688.1"/>
    <property type="molecule type" value="Genomic_DNA"/>
</dbReference>
<protein>
    <recommendedName>
        <fullName evidence="3">Poly(3-hydroxybutyrate) depolymerase</fullName>
    </recommendedName>
</protein>
<gene>
    <name evidence="1" type="ORF">ACFS6I_12175</name>
</gene>
<proteinExistence type="predicted"/>
<organism evidence="1 2">
    <name type="scientific">Sphingobacterium anhuiense</name>
    <dbReference type="NCBI Taxonomy" id="493780"/>
    <lineage>
        <taxon>Bacteria</taxon>
        <taxon>Pseudomonadati</taxon>
        <taxon>Bacteroidota</taxon>
        <taxon>Sphingobacteriia</taxon>
        <taxon>Sphingobacteriales</taxon>
        <taxon>Sphingobacteriaceae</taxon>
        <taxon>Sphingobacterium</taxon>
    </lineage>
</organism>
<reference evidence="2" key="1">
    <citation type="journal article" date="2019" name="Int. J. Syst. Evol. Microbiol.">
        <title>The Global Catalogue of Microorganisms (GCM) 10K type strain sequencing project: providing services to taxonomists for standard genome sequencing and annotation.</title>
        <authorList>
            <consortium name="The Broad Institute Genomics Platform"/>
            <consortium name="The Broad Institute Genome Sequencing Center for Infectious Disease"/>
            <person name="Wu L."/>
            <person name="Ma J."/>
        </authorList>
    </citation>
    <scope>NUCLEOTIDE SEQUENCE [LARGE SCALE GENOMIC DNA]</scope>
    <source>
        <strain evidence="2">KCTC 22209</strain>
    </source>
</reference>
<dbReference type="RefSeq" id="WP_380920873.1">
    <property type="nucleotide sequence ID" value="NZ_JBHUPE010000004.1"/>
</dbReference>
<keyword evidence="2" id="KW-1185">Reference proteome</keyword>
<evidence type="ECO:0000313" key="1">
    <source>
        <dbReference type="EMBL" id="MFD2904688.1"/>
    </source>
</evidence>